<dbReference type="Pfam" id="PF11397">
    <property type="entry name" value="GlcNAc"/>
    <property type="match status" value="2"/>
</dbReference>
<keyword evidence="3" id="KW-1185">Reference proteome</keyword>
<comment type="caution">
    <text evidence="2">The sequence shown here is derived from an EMBL/GenBank/DDBJ whole genome shotgun (WGS) entry which is preliminary data.</text>
</comment>
<reference evidence="2 3" key="1">
    <citation type="journal article" date="2023" name="Commun. Biol.">
        <title>Genome analysis of Parmales, the sister group of diatoms, reveals the evolutionary specialization of diatoms from phago-mixotrophs to photoautotrophs.</title>
        <authorList>
            <person name="Ban H."/>
            <person name="Sato S."/>
            <person name="Yoshikawa S."/>
            <person name="Yamada K."/>
            <person name="Nakamura Y."/>
            <person name="Ichinomiya M."/>
            <person name="Sato N."/>
            <person name="Blanc-Mathieu R."/>
            <person name="Endo H."/>
            <person name="Kuwata A."/>
            <person name="Ogata H."/>
        </authorList>
    </citation>
    <scope>NUCLEOTIDE SEQUENCE [LARGE SCALE GENOMIC DNA]</scope>
</reference>
<dbReference type="PANTHER" id="PTHR34496">
    <property type="entry name" value="GLCNAC TRANSFERASE-RELATED"/>
    <property type="match status" value="1"/>
</dbReference>
<feature type="region of interest" description="Disordered" evidence="1">
    <location>
        <begin position="240"/>
        <end position="259"/>
    </location>
</feature>
<evidence type="ECO:0000313" key="3">
    <source>
        <dbReference type="Proteomes" id="UP001165060"/>
    </source>
</evidence>
<protein>
    <submittedName>
        <fullName evidence="2">Uncharacterized protein</fullName>
    </submittedName>
</protein>
<dbReference type="PANTHER" id="PTHR34496:SF6">
    <property type="entry name" value="GLYCOSYLTRANSFERASE 2-LIKE DOMAIN-CONTAINING PROTEIN"/>
    <property type="match status" value="1"/>
</dbReference>
<accession>A0ABQ6M6Q5</accession>
<evidence type="ECO:0000256" key="1">
    <source>
        <dbReference type="SAM" id="MobiDB-lite"/>
    </source>
</evidence>
<proteinExistence type="predicted"/>
<organism evidence="2 3">
    <name type="scientific">Tetraparma gracilis</name>
    <dbReference type="NCBI Taxonomy" id="2962635"/>
    <lineage>
        <taxon>Eukaryota</taxon>
        <taxon>Sar</taxon>
        <taxon>Stramenopiles</taxon>
        <taxon>Ochrophyta</taxon>
        <taxon>Bolidophyceae</taxon>
        <taxon>Parmales</taxon>
        <taxon>Triparmaceae</taxon>
        <taxon>Tetraparma</taxon>
    </lineage>
</organism>
<gene>
    <name evidence="2" type="ORF">TeGR_g3661</name>
</gene>
<dbReference type="EMBL" id="BRYB01002502">
    <property type="protein sequence ID" value="GMI20649.1"/>
    <property type="molecule type" value="Genomic_DNA"/>
</dbReference>
<evidence type="ECO:0000313" key="2">
    <source>
        <dbReference type="EMBL" id="GMI20649.1"/>
    </source>
</evidence>
<dbReference type="Proteomes" id="UP001165060">
    <property type="component" value="Unassembled WGS sequence"/>
</dbReference>
<sequence>MLMDPWAAASISFAERAAQTIQAPEPLPPAALPALSLHVPGVTHVVAEDGSLQPTIFAMVASFRDYMCPDTLEDALLRATYPERIRFAVVQQNGEGDVPCDRPRTVPCETDPAQMLYLSDIQGSIDSHGRSTRTTTPVMCNSALRGQQGQYIMRHGSQPEIAPPLKGTPTLSPYWAAGFMFGPGRFYADVPYDPYLAMVFMGEEISMGVRGFTWGYDFYTPERSVCMHYYAVGENEVKRKKVGGGSDPKDPSGHPPTPF</sequence>
<dbReference type="InterPro" id="IPR021067">
    <property type="entry name" value="Glycosyltransferase"/>
</dbReference>
<name>A0ABQ6M6Q5_9STRA</name>